<reference evidence="1 3" key="1">
    <citation type="journal article" date="2011" name="Nature">
        <title>The Medicago genome provides insight into the evolution of rhizobial symbioses.</title>
        <authorList>
            <person name="Young N.D."/>
            <person name="Debelle F."/>
            <person name="Oldroyd G.E."/>
            <person name="Geurts R."/>
            <person name="Cannon S.B."/>
            <person name="Udvardi M.K."/>
            <person name="Benedito V.A."/>
            <person name="Mayer K.F."/>
            <person name="Gouzy J."/>
            <person name="Schoof H."/>
            <person name="Van de Peer Y."/>
            <person name="Proost S."/>
            <person name="Cook D.R."/>
            <person name="Meyers B.C."/>
            <person name="Spannagl M."/>
            <person name="Cheung F."/>
            <person name="De Mita S."/>
            <person name="Krishnakumar V."/>
            <person name="Gundlach H."/>
            <person name="Zhou S."/>
            <person name="Mudge J."/>
            <person name="Bharti A.K."/>
            <person name="Murray J.D."/>
            <person name="Naoumkina M.A."/>
            <person name="Rosen B."/>
            <person name="Silverstein K.A."/>
            <person name="Tang H."/>
            <person name="Rombauts S."/>
            <person name="Zhao P.X."/>
            <person name="Zhou P."/>
            <person name="Barbe V."/>
            <person name="Bardou P."/>
            <person name="Bechner M."/>
            <person name="Bellec A."/>
            <person name="Berger A."/>
            <person name="Berges H."/>
            <person name="Bidwell S."/>
            <person name="Bisseling T."/>
            <person name="Choisne N."/>
            <person name="Couloux A."/>
            <person name="Denny R."/>
            <person name="Deshpande S."/>
            <person name="Dai X."/>
            <person name="Doyle J.J."/>
            <person name="Dudez A.M."/>
            <person name="Farmer A.D."/>
            <person name="Fouteau S."/>
            <person name="Franken C."/>
            <person name="Gibelin C."/>
            <person name="Gish J."/>
            <person name="Goldstein S."/>
            <person name="Gonzalez A.J."/>
            <person name="Green P.J."/>
            <person name="Hallab A."/>
            <person name="Hartog M."/>
            <person name="Hua A."/>
            <person name="Humphray S.J."/>
            <person name="Jeong D.H."/>
            <person name="Jing Y."/>
            <person name="Jocker A."/>
            <person name="Kenton S.M."/>
            <person name="Kim D.J."/>
            <person name="Klee K."/>
            <person name="Lai H."/>
            <person name="Lang C."/>
            <person name="Lin S."/>
            <person name="Macmil S.L."/>
            <person name="Magdelenat G."/>
            <person name="Matthews L."/>
            <person name="McCorrison J."/>
            <person name="Monaghan E.L."/>
            <person name="Mun J.H."/>
            <person name="Najar F.Z."/>
            <person name="Nicholson C."/>
            <person name="Noirot C."/>
            <person name="O'Bleness M."/>
            <person name="Paule C.R."/>
            <person name="Poulain J."/>
            <person name="Prion F."/>
            <person name="Qin B."/>
            <person name="Qu C."/>
            <person name="Retzel E.F."/>
            <person name="Riddle C."/>
            <person name="Sallet E."/>
            <person name="Samain S."/>
            <person name="Samson N."/>
            <person name="Sanders I."/>
            <person name="Saurat O."/>
            <person name="Scarpelli C."/>
            <person name="Schiex T."/>
            <person name="Segurens B."/>
            <person name="Severin A.J."/>
            <person name="Sherrier D.J."/>
            <person name="Shi R."/>
            <person name="Sims S."/>
            <person name="Singer S.R."/>
            <person name="Sinharoy S."/>
            <person name="Sterck L."/>
            <person name="Viollet A."/>
            <person name="Wang B.B."/>
            <person name="Wang K."/>
            <person name="Wang M."/>
            <person name="Wang X."/>
            <person name="Warfsmann J."/>
            <person name="Weissenbach J."/>
            <person name="White D.D."/>
            <person name="White J.D."/>
            <person name="Wiley G.B."/>
            <person name="Wincker P."/>
            <person name="Xing Y."/>
            <person name="Yang L."/>
            <person name="Yao Z."/>
            <person name="Ying F."/>
            <person name="Zhai J."/>
            <person name="Zhou L."/>
            <person name="Zuber A."/>
            <person name="Denarie J."/>
            <person name="Dixon R.A."/>
            <person name="May G.D."/>
            <person name="Schwartz D.C."/>
            <person name="Rogers J."/>
            <person name="Quetier F."/>
            <person name="Town C.D."/>
            <person name="Roe B.A."/>
        </authorList>
    </citation>
    <scope>NUCLEOTIDE SEQUENCE [LARGE SCALE GENOMIC DNA]</scope>
    <source>
        <strain evidence="1">A17</strain>
        <strain evidence="2 3">cv. Jemalong A17</strain>
    </source>
</reference>
<reference evidence="1 3" key="2">
    <citation type="journal article" date="2014" name="BMC Genomics">
        <title>An improved genome release (version Mt4.0) for the model legume Medicago truncatula.</title>
        <authorList>
            <person name="Tang H."/>
            <person name="Krishnakumar V."/>
            <person name="Bidwell S."/>
            <person name="Rosen B."/>
            <person name="Chan A."/>
            <person name="Zhou S."/>
            <person name="Gentzbittel L."/>
            <person name="Childs K.L."/>
            <person name="Yandell M."/>
            <person name="Gundlach H."/>
            <person name="Mayer K.F."/>
            <person name="Schwartz D.C."/>
            <person name="Town C.D."/>
        </authorList>
    </citation>
    <scope>GENOME REANNOTATION</scope>
    <source>
        <strain evidence="2 3">cv. Jemalong A17</strain>
    </source>
</reference>
<accession>G7JHE6</accession>
<reference evidence="2" key="3">
    <citation type="submission" date="2015-04" db="UniProtKB">
        <authorList>
            <consortium name="EnsemblPlants"/>
        </authorList>
    </citation>
    <scope>IDENTIFICATION</scope>
    <source>
        <strain evidence="2">cv. Jemalong A17</strain>
    </source>
</reference>
<gene>
    <name evidence="1" type="ordered locus">MTR_4g070610</name>
</gene>
<evidence type="ECO:0000313" key="2">
    <source>
        <dbReference type="EnsemblPlants" id="AES89156"/>
    </source>
</evidence>
<organism evidence="1 3">
    <name type="scientific">Medicago truncatula</name>
    <name type="common">Barrel medic</name>
    <name type="synonym">Medicago tribuloides</name>
    <dbReference type="NCBI Taxonomy" id="3880"/>
    <lineage>
        <taxon>Eukaryota</taxon>
        <taxon>Viridiplantae</taxon>
        <taxon>Streptophyta</taxon>
        <taxon>Embryophyta</taxon>
        <taxon>Tracheophyta</taxon>
        <taxon>Spermatophyta</taxon>
        <taxon>Magnoliopsida</taxon>
        <taxon>eudicotyledons</taxon>
        <taxon>Gunneridae</taxon>
        <taxon>Pentapetalae</taxon>
        <taxon>rosids</taxon>
        <taxon>fabids</taxon>
        <taxon>Fabales</taxon>
        <taxon>Fabaceae</taxon>
        <taxon>Papilionoideae</taxon>
        <taxon>50 kb inversion clade</taxon>
        <taxon>NPAAA clade</taxon>
        <taxon>Hologalegina</taxon>
        <taxon>IRL clade</taxon>
        <taxon>Trifolieae</taxon>
        <taxon>Medicago</taxon>
    </lineage>
</organism>
<evidence type="ECO:0000313" key="3">
    <source>
        <dbReference type="Proteomes" id="UP000002051"/>
    </source>
</evidence>
<keyword evidence="3" id="KW-1185">Reference proteome</keyword>
<dbReference type="HOGENOM" id="CLU_2658209_0_0_1"/>
<dbReference type="EnsemblPlants" id="AES89156">
    <property type="protein sequence ID" value="AES89156"/>
    <property type="gene ID" value="MTR_4g070610"/>
</dbReference>
<protein>
    <submittedName>
        <fullName evidence="1 2">Uncharacterized protein</fullName>
    </submittedName>
</protein>
<sequence>MRMLESCRLTSLNCPIQSKTIVAVRRLFVPPNYNNCLTFEWGKFKLAKQQDSNIRPAFPMSQCSVPNDDLLAESSC</sequence>
<name>G7JHE6_MEDTR</name>
<dbReference type="AlphaFoldDB" id="G7JHE6"/>
<dbReference type="EMBL" id="CM001220">
    <property type="protein sequence ID" value="AES89156.1"/>
    <property type="molecule type" value="Genomic_DNA"/>
</dbReference>
<dbReference type="Proteomes" id="UP000002051">
    <property type="component" value="Chromosome 4"/>
</dbReference>
<evidence type="ECO:0000313" key="1">
    <source>
        <dbReference type="EMBL" id="AES89156.1"/>
    </source>
</evidence>
<dbReference type="PaxDb" id="3880-AES89156"/>
<proteinExistence type="predicted"/>